<evidence type="ECO:0000313" key="3">
    <source>
        <dbReference type="EMBL" id="GGO97275.1"/>
    </source>
</evidence>
<dbReference type="AlphaFoldDB" id="A0A8H9H8B9"/>
<accession>A0A8H9H8B9</accession>
<dbReference type="RefSeq" id="WP_080462790.1">
    <property type="nucleotide sequence ID" value="NZ_BMNJ01000003.1"/>
</dbReference>
<protein>
    <recommendedName>
        <fullName evidence="5">Peptidase</fullName>
    </recommendedName>
</protein>
<proteinExistence type="predicted"/>
<evidence type="ECO:0000256" key="2">
    <source>
        <dbReference type="SAM" id="SignalP"/>
    </source>
</evidence>
<feature type="compositionally biased region" description="Polar residues" evidence="1">
    <location>
        <begin position="228"/>
        <end position="237"/>
    </location>
</feature>
<dbReference type="Proteomes" id="UP000614239">
    <property type="component" value="Unassembled WGS sequence"/>
</dbReference>
<feature type="region of interest" description="Disordered" evidence="1">
    <location>
        <begin position="206"/>
        <end position="247"/>
    </location>
</feature>
<comment type="caution">
    <text evidence="3">The sequence shown here is derived from an EMBL/GenBank/DDBJ whole genome shotgun (WGS) entry which is preliminary data.</text>
</comment>
<name>A0A8H9H8B9_9ACTO</name>
<evidence type="ECO:0000313" key="4">
    <source>
        <dbReference type="Proteomes" id="UP000614239"/>
    </source>
</evidence>
<organism evidence="3 4">
    <name type="scientific">Actinomyces gaoshouyii</name>
    <dbReference type="NCBI Taxonomy" id="1960083"/>
    <lineage>
        <taxon>Bacteria</taxon>
        <taxon>Bacillati</taxon>
        <taxon>Actinomycetota</taxon>
        <taxon>Actinomycetes</taxon>
        <taxon>Actinomycetales</taxon>
        <taxon>Actinomycetaceae</taxon>
        <taxon>Actinomyces</taxon>
    </lineage>
</organism>
<reference evidence="3" key="2">
    <citation type="submission" date="2020-09" db="EMBL/GenBank/DDBJ databases">
        <authorList>
            <person name="Sun Q."/>
            <person name="Zhou Y."/>
        </authorList>
    </citation>
    <scope>NUCLEOTIDE SEQUENCE</scope>
    <source>
        <strain evidence="3">CGMCC 4.7372</strain>
    </source>
</reference>
<gene>
    <name evidence="3" type="ORF">GCM10011612_09420</name>
</gene>
<reference evidence="3" key="1">
    <citation type="journal article" date="2014" name="Int. J. Syst. Evol. Microbiol.">
        <title>Complete genome sequence of Corynebacterium casei LMG S-19264T (=DSM 44701T), isolated from a smear-ripened cheese.</title>
        <authorList>
            <consortium name="US DOE Joint Genome Institute (JGI-PGF)"/>
            <person name="Walter F."/>
            <person name="Albersmeier A."/>
            <person name="Kalinowski J."/>
            <person name="Ruckert C."/>
        </authorList>
    </citation>
    <scope>NUCLEOTIDE SEQUENCE</scope>
    <source>
        <strain evidence="3">CGMCC 4.7372</strain>
    </source>
</reference>
<keyword evidence="4" id="KW-1185">Reference proteome</keyword>
<dbReference type="EMBL" id="BMNJ01000003">
    <property type="protein sequence ID" value="GGO97275.1"/>
    <property type="molecule type" value="Genomic_DNA"/>
</dbReference>
<feature type="signal peptide" evidence="2">
    <location>
        <begin position="1"/>
        <end position="36"/>
    </location>
</feature>
<feature type="chain" id="PRO_5034169463" description="Peptidase" evidence="2">
    <location>
        <begin position="37"/>
        <end position="514"/>
    </location>
</feature>
<feature type="compositionally biased region" description="Polar residues" evidence="1">
    <location>
        <begin position="206"/>
        <end position="218"/>
    </location>
</feature>
<dbReference type="OrthoDB" id="3256990at2"/>
<keyword evidence="2" id="KW-0732">Signal</keyword>
<sequence>MRRARSVPSSPPRRVLGAVLALPLALVALVAVPADAQMAAPSGGNDDISVTGSYSPGGTGCQGADEAAHCLFWGVRIPDTVAPGREMTLTLEADSQPGQWTWNCPSAQGVTGIATLYTSDDPEGPIRRYGSSGLGLLSRIYNQYSRHGDYSASADGVSCSPEHLSLAYTVDFSGRPSGSYLDLSIGTLVNAPGDQARDYTLKPTLTTTEDATPHNPTATAAKGPASATHATVTTSKQDPPGDAAKDAGRYTATIHNDSTTALSGFTIAAARTEGPATITRLSCDLTAFGGGVVTAEGPATRQEISGGGAVIPADQEATCQVDLSGVIGYNTISTSVTAQDGKIFSSLYEDERARGEVSATVAQNGVTVQGPDATHPAPHVIVDYTVALSNTTDVVGWTPSFTLTARPPTGLRLEYAEPSGTAWWLRSTLLPDANGSIAVGMSSPLYSNSGHTVTLSVVYSVDSGAITPDGWKALGTCDPNDPSKGLSATIDVKGNDTIDTVSLPLCTIVTQARK</sequence>
<evidence type="ECO:0008006" key="5">
    <source>
        <dbReference type="Google" id="ProtNLM"/>
    </source>
</evidence>
<evidence type="ECO:0000256" key="1">
    <source>
        <dbReference type="SAM" id="MobiDB-lite"/>
    </source>
</evidence>